<dbReference type="Pfam" id="PF01168">
    <property type="entry name" value="Ala_racemase_N"/>
    <property type="match status" value="1"/>
</dbReference>
<feature type="domain" description="Alanine racemase C-terminal" evidence="4">
    <location>
        <begin position="225"/>
        <end position="352"/>
    </location>
</feature>
<sequence>HNISEVGRLTKGRPILAVIKNNAYGLGLTLAAKILERLPGIHGFAVVKLEAAIVLREAGIKKPIHLMARFSQSAAKDIANQNIQPSIIDEDALTFINPMAKIFGGPVPVQVYLDTGMSRMGISYRRAMPLLKKIVNNGKVSFQGVFMGFTEEPDFDKEQLKRFLSIVNKSNKAGIQLGTVHAASSSAVFDFPDAHLDMVRPGMALYGGYPNDPEKQSQLGTLKSTINLKARVVRVQKLRKGDSVSYGRNYIADKPTWVATIPVGHTDGFPRKAVEGAKVLIGNKTYPVIGAVSASHSIVEVGNKKSVQVGDIVTLIGSGAPEVNPNWISAKTGASVYDLFMHLNSSLPRVLI</sequence>
<dbReference type="Pfam" id="PF00842">
    <property type="entry name" value="Ala_racemase_C"/>
    <property type="match status" value="1"/>
</dbReference>
<dbReference type="Gene3D" id="3.20.20.10">
    <property type="entry name" value="Alanine racemase"/>
    <property type="match status" value="1"/>
</dbReference>
<evidence type="ECO:0000256" key="3">
    <source>
        <dbReference type="ARBA" id="ARBA00023235"/>
    </source>
</evidence>
<dbReference type="PANTHER" id="PTHR30511:SF0">
    <property type="entry name" value="ALANINE RACEMASE, CATABOLIC-RELATED"/>
    <property type="match status" value="1"/>
</dbReference>
<dbReference type="PANTHER" id="PTHR30511">
    <property type="entry name" value="ALANINE RACEMASE"/>
    <property type="match status" value="1"/>
</dbReference>
<dbReference type="AlphaFoldDB" id="A0A382J1T4"/>
<dbReference type="InterPro" id="IPR011079">
    <property type="entry name" value="Ala_racemase_C"/>
</dbReference>
<dbReference type="CDD" id="cd00430">
    <property type="entry name" value="PLPDE_III_AR"/>
    <property type="match status" value="1"/>
</dbReference>
<dbReference type="GO" id="GO:0008784">
    <property type="term" value="F:alanine racemase activity"/>
    <property type="evidence" value="ECO:0007669"/>
    <property type="project" value="InterPro"/>
</dbReference>
<dbReference type="NCBIfam" id="TIGR00492">
    <property type="entry name" value="alr"/>
    <property type="match status" value="1"/>
</dbReference>
<accession>A0A382J1T4</accession>
<feature type="non-terminal residue" evidence="5">
    <location>
        <position position="352"/>
    </location>
</feature>
<comment type="cofactor">
    <cofactor evidence="1">
        <name>pyridoxal 5'-phosphate</name>
        <dbReference type="ChEBI" id="CHEBI:597326"/>
    </cofactor>
</comment>
<dbReference type="GO" id="GO:0030170">
    <property type="term" value="F:pyridoxal phosphate binding"/>
    <property type="evidence" value="ECO:0007669"/>
    <property type="project" value="TreeGrafter"/>
</dbReference>
<evidence type="ECO:0000256" key="1">
    <source>
        <dbReference type="ARBA" id="ARBA00001933"/>
    </source>
</evidence>
<reference evidence="5" key="1">
    <citation type="submission" date="2018-05" db="EMBL/GenBank/DDBJ databases">
        <authorList>
            <person name="Lanie J.A."/>
            <person name="Ng W.-L."/>
            <person name="Kazmierczak K.M."/>
            <person name="Andrzejewski T.M."/>
            <person name="Davidsen T.M."/>
            <person name="Wayne K.J."/>
            <person name="Tettelin H."/>
            <person name="Glass J.I."/>
            <person name="Rusch D."/>
            <person name="Podicherti R."/>
            <person name="Tsui H.-C.T."/>
            <person name="Winkler M.E."/>
        </authorList>
    </citation>
    <scope>NUCLEOTIDE SEQUENCE</scope>
</reference>
<dbReference type="InterPro" id="IPR029066">
    <property type="entry name" value="PLP-binding_barrel"/>
</dbReference>
<keyword evidence="2" id="KW-0663">Pyridoxal phosphate</keyword>
<feature type="non-terminal residue" evidence="5">
    <location>
        <position position="1"/>
    </location>
</feature>
<dbReference type="InterPro" id="IPR000821">
    <property type="entry name" value="Ala_racemase"/>
</dbReference>
<dbReference type="InterPro" id="IPR001608">
    <property type="entry name" value="Ala_racemase_N"/>
</dbReference>
<proteinExistence type="predicted"/>
<name>A0A382J1T4_9ZZZZ</name>
<dbReference type="GO" id="GO:0005829">
    <property type="term" value="C:cytosol"/>
    <property type="evidence" value="ECO:0007669"/>
    <property type="project" value="TreeGrafter"/>
</dbReference>
<dbReference type="SMART" id="SM01005">
    <property type="entry name" value="Ala_racemase_C"/>
    <property type="match status" value="1"/>
</dbReference>
<evidence type="ECO:0000259" key="4">
    <source>
        <dbReference type="SMART" id="SM01005"/>
    </source>
</evidence>
<dbReference type="EMBL" id="UINC01070968">
    <property type="protein sequence ID" value="SVC05525.1"/>
    <property type="molecule type" value="Genomic_DNA"/>
</dbReference>
<gene>
    <name evidence="5" type="ORF">METZ01_LOCUS258379</name>
</gene>
<organism evidence="5">
    <name type="scientific">marine metagenome</name>
    <dbReference type="NCBI Taxonomy" id="408172"/>
    <lineage>
        <taxon>unclassified sequences</taxon>
        <taxon>metagenomes</taxon>
        <taxon>ecological metagenomes</taxon>
    </lineage>
</organism>
<dbReference type="SUPFAM" id="SSF51419">
    <property type="entry name" value="PLP-binding barrel"/>
    <property type="match status" value="1"/>
</dbReference>
<evidence type="ECO:0000313" key="5">
    <source>
        <dbReference type="EMBL" id="SVC05525.1"/>
    </source>
</evidence>
<evidence type="ECO:0000256" key="2">
    <source>
        <dbReference type="ARBA" id="ARBA00022898"/>
    </source>
</evidence>
<dbReference type="PRINTS" id="PR00992">
    <property type="entry name" value="ALARACEMASE"/>
</dbReference>
<dbReference type="Gene3D" id="2.40.37.10">
    <property type="entry name" value="Lyase, Ornithine Decarboxylase, Chain A, domain 1"/>
    <property type="match status" value="1"/>
</dbReference>
<keyword evidence="3" id="KW-0413">Isomerase</keyword>
<dbReference type="InterPro" id="IPR009006">
    <property type="entry name" value="Ala_racemase/Decarboxylase_C"/>
</dbReference>
<dbReference type="GO" id="GO:0006522">
    <property type="term" value="P:alanine metabolic process"/>
    <property type="evidence" value="ECO:0007669"/>
    <property type="project" value="InterPro"/>
</dbReference>
<protein>
    <recommendedName>
        <fullName evidence="4">Alanine racemase C-terminal domain-containing protein</fullName>
    </recommendedName>
</protein>
<dbReference type="SUPFAM" id="SSF50621">
    <property type="entry name" value="Alanine racemase C-terminal domain-like"/>
    <property type="match status" value="1"/>
</dbReference>